<dbReference type="Proteomes" id="UP000249016">
    <property type="component" value="Unassembled WGS sequence"/>
</dbReference>
<dbReference type="Gene3D" id="2.60.120.560">
    <property type="entry name" value="Exo-inulinase, domain 1"/>
    <property type="match status" value="1"/>
</dbReference>
<comment type="caution">
    <text evidence="3">The sequence shown here is derived from an EMBL/GenBank/DDBJ whole genome shotgun (WGS) entry which is preliminary data.</text>
</comment>
<gene>
    <name evidence="3" type="ORF">HMF3257_01880</name>
</gene>
<dbReference type="OrthoDB" id="9806233at2"/>
<name>A0A327NFC1_9BACT</name>
<evidence type="ECO:0000313" key="4">
    <source>
        <dbReference type="Proteomes" id="UP000249016"/>
    </source>
</evidence>
<dbReference type="AlphaFoldDB" id="A0A327NFC1"/>
<dbReference type="EMBL" id="QLII01000001">
    <property type="protein sequence ID" value="RAI73483.1"/>
    <property type="molecule type" value="Genomic_DNA"/>
</dbReference>
<feature type="domain" description="3-keto-alpha-glucoside-1,2-lyase/3-keto-2-hydroxy-glucal hydratase" evidence="2">
    <location>
        <begin position="37"/>
        <end position="245"/>
    </location>
</feature>
<proteinExistence type="predicted"/>
<keyword evidence="1" id="KW-0732">Signal</keyword>
<dbReference type="GO" id="GO:0016787">
    <property type="term" value="F:hydrolase activity"/>
    <property type="evidence" value="ECO:0007669"/>
    <property type="project" value="InterPro"/>
</dbReference>
<dbReference type="InterPro" id="IPR010496">
    <property type="entry name" value="AL/BT2_dom"/>
</dbReference>
<feature type="chain" id="PRO_5016248873" description="3-keto-alpha-glucoside-1,2-lyase/3-keto-2-hydroxy-glucal hydratase domain-containing protein" evidence="1">
    <location>
        <begin position="21"/>
        <end position="248"/>
    </location>
</feature>
<organism evidence="3 4">
    <name type="scientific">Spirosoma telluris</name>
    <dbReference type="NCBI Taxonomy" id="2183553"/>
    <lineage>
        <taxon>Bacteria</taxon>
        <taxon>Pseudomonadati</taxon>
        <taxon>Bacteroidota</taxon>
        <taxon>Cytophagia</taxon>
        <taxon>Cytophagales</taxon>
        <taxon>Cytophagaceae</taxon>
        <taxon>Spirosoma</taxon>
    </lineage>
</organism>
<keyword evidence="4" id="KW-1185">Reference proteome</keyword>
<accession>A0A327NFC1</accession>
<sequence length="248" mass="27457">MRRPLLLTILCLLAGSANLAKGQQAPNTLTDVEKQNGWKLLFDGVSPTGWKSAYKDNFPATGWIIKDGTIGVAEMGGHEHIVGGDIVTIDQFSTFDLRFEFKLAPGGNSGLKYFVTRSEGEKGSVIGLEYQILDDKLHPDAKQGRDGNRTQASLYDLIKANKPVGVEHPTSHWNTGRITVYPNNLVEHYLNGVKVLEYERGSPAFRELVASSKYKGFVNFGEVPKGRILLQDHGNEVSFRSIKIKEIK</sequence>
<evidence type="ECO:0000259" key="2">
    <source>
        <dbReference type="Pfam" id="PF06439"/>
    </source>
</evidence>
<evidence type="ECO:0000256" key="1">
    <source>
        <dbReference type="SAM" id="SignalP"/>
    </source>
</evidence>
<reference evidence="3 4" key="1">
    <citation type="submission" date="2018-06" db="EMBL/GenBank/DDBJ databases">
        <title>Spirosoma sp. HMF3257 Genome sequencing and assembly.</title>
        <authorList>
            <person name="Kang H."/>
            <person name="Cha I."/>
            <person name="Kim H."/>
            <person name="Kang J."/>
            <person name="Joh K."/>
        </authorList>
    </citation>
    <scope>NUCLEOTIDE SEQUENCE [LARGE SCALE GENOMIC DNA]</scope>
    <source>
        <strain evidence="3 4">HMF3257</strain>
    </source>
</reference>
<feature type="signal peptide" evidence="1">
    <location>
        <begin position="1"/>
        <end position="20"/>
    </location>
</feature>
<evidence type="ECO:0000313" key="3">
    <source>
        <dbReference type="EMBL" id="RAI73483.1"/>
    </source>
</evidence>
<protein>
    <recommendedName>
        <fullName evidence="2">3-keto-alpha-glucoside-1,2-lyase/3-keto-2-hydroxy-glucal hydratase domain-containing protein</fullName>
    </recommendedName>
</protein>
<dbReference type="Pfam" id="PF06439">
    <property type="entry name" value="3keto-disac_hyd"/>
    <property type="match status" value="1"/>
</dbReference>
<dbReference type="RefSeq" id="WP_111340362.1">
    <property type="nucleotide sequence ID" value="NZ_QLII01000001.1"/>
</dbReference>